<dbReference type="InterPro" id="IPR049996">
    <property type="entry name" value="Slr7037-like"/>
</dbReference>
<gene>
    <name evidence="4" type="ORF">MC7420_1526</name>
</gene>
<dbReference type="HOGENOM" id="CLU_004699_0_0_3"/>
<reference evidence="4 5" key="1">
    <citation type="submission" date="2008-07" db="EMBL/GenBank/DDBJ databases">
        <authorList>
            <person name="Tandeau de Marsac N."/>
            <person name="Ferriera S."/>
            <person name="Johnson J."/>
            <person name="Kravitz S."/>
            <person name="Beeson K."/>
            <person name="Sutton G."/>
            <person name="Rogers Y.-H."/>
            <person name="Friedman R."/>
            <person name="Frazier M."/>
            <person name="Venter J.C."/>
        </authorList>
    </citation>
    <scope>NUCLEOTIDE SEQUENCE [LARGE SCALE GENOMIC DNA]</scope>
    <source>
        <strain evidence="4 5">PCC 7420</strain>
    </source>
</reference>
<evidence type="ECO:0000256" key="1">
    <source>
        <dbReference type="SAM" id="Coils"/>
    </source>
</evidence>
<dbReference type="Proteomes" id="UP000003835">
    <property type="component" value="Unassembled WGS sequence"/>
</dbReference>
<evidence type="ECO:0000259" key="3">
    <source>
        <dbReference type="Pfam" id="PF12965"/>
    </source>
</evidence>
<keyword evidence="5" id="KW-1185">Reference proteome</keyword>
<dbReference type="Pfam" id="PF12965">
    <property type="entry name" value="DUF3854"/>
    <property type="match status" value="1"/>
</dbReference>
<evidence type="ECO:0000256" key="2">
    <source>
        <dbReference type="SAM" id="MobiDB-lite"/>
    </source>
</evidence>
<sequence>MRTPKNKYNEKIGKTYLIPELAEFAQRDRSFIMAFDQDVKQSTRRKVNKAIAATGALLKKAGCHVKIISWDAHYKGIDDFIVGCGGEALDQAIENAFDLTIWQASQLNQLTYAPNLELNSRYLGDFCPPADAQLIGLKAPKGTGKTFWLGKQVKPIIRNGGKKVLLLVHRIQLGSELCLKLGISYIDEERGDDFGLWGFGLCVDSLHPNSKAKINPEDFEGCDLILDECEQSIWHLLNSSTCQSDRVAILRTLKEIVETVLSTGGRIYLSDADLSDVSIDFIKSLVDFKVNQWIAVNEWKPPQGWDVYSYGGNTPDQLVGDLIEHIANGGKPFICTGSQKIKSKYGTQNLESLLLSRFPDLKIQRIDAESVADPKHPAFGCIERLNEILPNYDVVIASPTLETGVSIECDGFDSVWAIGPGHQPVNSVCQTLARYRPNVPRYIWAKSTGFGWVGNGATDINSILKSEHKITKANINLLTQADFTDSIDTNFQPQSLQTWAKFAARINLEMKAYRASIEAKLQEEGHNIIKVSAAGKKEEIKAVKEAVAENKEQNYQEYRDRVSTAPDIDDKTYLKLKEQRSLTKQEREKYRKAELTRRYGVNISPELIEKDDSGWYRLLQLHYFYSIGREHLSARDKAAAQKMLDEGEGSIFKPDFNQKLLGVKIAVLYLIGFDKLLEKREFPQNDSELQAIADYCKANRFAIKSILGINIGLSESPMAIAQKLLKLIGYKFPQLRREGSRGDRQLIYGAAAAFFEVDCMGKLIKDDSGQAIPLPDGRDEVFQAWLLRDAAKEAAREASESRECQSPCQSFPNNTITDQNSIDTIDTNLKDTTPDTPTIPMGEPSQVERLMASLARVESFGQFWEAIRGYEDETVEDAIALLDNYPRRQTLAAWFEGDASVTLLEVALDPFLEPESVQDLVGLLKICCREGKALFDILRQTIPSTEAFRRAVRFLDRERRAVIRYWEPGLA</sequence>
<evidence type="ECO:0000313" key="5">
    <source>
        <dbReference type="Proteomes" id="UP000003835"/>
    </source>
</evidence>
<accession>B4W4U8</accession>
<dbReference type="STRING" id="118168.MC7420_1526"/>
<feature type="domain" description="DUF3854" evidence="3">
    <location>
        <begin position="2"/>
        <end position="87"/>
    </location>
</feature>
<name>B4W4U8_9CYAN</name>
<feature type="region of interest" description="Disordered" evidence="2">
    <location>
        <begin position="797"/>
        <end position="821"/>
    </location>
</feature>
<dbReference type="InterPro" id="IPR024385">
    <property type="entry name" value="DUF3854"/>
</dbReference>
<dbReference type="EMBL" id="DS989881">
    <property type="protein sequence ID" value="EDX70782.1"/>
    <property type="molecule type" value="Genomic_DNA"/>
</dbReference>
<dbReference type="PANTHER" id="PTHR34985:SF1">
    <property type="entry name" value="SLR0554 PROTEIN"/>
    <property type="match status" value="1"/>
</dbReference>
<dbReference type="eggNOG" id="COG1061">
    <property type="taxonomic scope" value="Bacteria"/>
</dbReference>
<proteinExistence type="predicted"/>
<feature type="coiled-coil region" evidence="1">
    <location>
        <begin position="533"/>
        <end position="593"/>
    </location>
</feature>
<protein>
    <recommendedName>
        <fullName evidence="3">DUF3854 domain-containing protein</fullName>
    </recommendedName>
</protein>
<dbReference type="NCBIfam" id="NF042913">
    <property type="entry name" value="CyRepA1"/>
    <property type="match status" value="1"/>
</dbReference>
<dbReference type="PANTHER" id="PTHR34985">
    <property type="entry name" value="SLR0554 PROTEIN"/>
    <property type="match status" value="1"/>
</dbReference>
<dbReference type="AlphaFoldDB" id="B4W4U8"/>
<feature type="compositionally biased region" description="Polar residues" evidence="2">
    <location>
        <begin position="804"/>
        <end position="821"/>
    </location>
</feature>
<keyword evidence="1" id="KW-0175">Coiled coil</keyword>
<organism evidence="4 5">
    <name type="scientific">Coleofasciculus chthonoplastes PCC 7420</name>
    <dbReference type="NCBI Taxonomy" id="118168"/>
    <lineage>
        <taxon>Bacteria</taxon>
        <taxon>Bacillati</taxon>
        <taxon>Cyanobacteriota</taxon>
        <taxon>Cyanophyceae</taxon>
        <taxon>Coleofasciculales</taxon>
        <taxon>Coleofasciculaceae</taxon>
        <taxon>Coleofasciculus</taxon>
    </lineage>
</organism>
<evidence type="ECO:0000313" key="4">
    <source>
        <dbReference type="EMBL" id="EDX70782.1"/>
    </source>
</evidence>